<evidence type="ECO:0000313" key="6">
    <source>
        <dbReference type="EMBL" id="OEY68364.1"/>
    </source>
</evidence>
<keyword evidence="4" id="KW-0812">Transmembrane</keyword>
<evidence type="ECO:0000259" key="5">
    <source>
        <dbReference type="Pfam" id="PF25967"/>
    </source>
</evidence>
<dbReference type="EMBL" id="MKEK01000001">
    <property type="protein sequence ID" value="OEY68364.1"/>
    <property type="molecule type" value="Genomic_DNA"/>
</dbReference>
<comment type="subcellular location">
    <subcellularLocation>
        <location evidence="1">Cell envelope</location>
    </subcellularLocation>
</comment>
<reference evidence="7" key="1">
    <citation type="submission" date="2016-09" db="EMBL/GenBank/DDBJ databases">
        <authorList>
            <person name="Wan X."/>
            <person name="Hou S."/>
        </authorList>
    </citation>
    <scope>NUCLEOTIDE SEQUENCE [LARGE SCALE GENOMIC DNA]</scope>
    <source>
        <strain evidence="7">KH87</strain>
    </source>
</reference>
<dbReference type="Gene3D" id="2.40.420.20">
    <property type="match status" value="1"/>
</dbReference>
<evidence type="ECO:0000256" key="3">
    <source>
        <dbReference type="ARBA" id="ARBA00023054"/>
    </source>
</evidence>
<gene>
    <name evidence="6" type="ORF">BI198_01365</name>
</gene>
<dbReference type="Proteomes" id="UP000242258">
    <property type="component" value="Unassembled WGS sequence"/>
</dbReference>
<comment type="caution">
    <text evidence="6">The sequence shown here is derived from an EMBL/GenBank/DDBJ whole genome shotgun (WGS) entry which is preliminary data.</text>
</comment>
<dbReference type="OrthoDB" id="1957187at2"/>
<feature type="transmembrane region" description="Helical" evidence="4">
    <location>
        <begin position="12"/>
        <end position="31"/>
    </location>
</feature>
<dbReference type="InterPro" id="IPR058627">
    <property type="entry name" value="MdtA-like_C"/>
</dbReference>
<accession>A0A1E7Q2D2</accession>
<dbReference type="GO" id="GO:0030313">
    <property type="term" value="C:cell envelope"/>
    <property type="evidence" value="ECO:0007669"/>
    <property type="project" value="UniProtKB-SubCell"/>
</dbReference>
<dbReference type="PANTHER" id="PTHR32347">
    <property type="entry name" value="EFFLUX SYSTEM COMPONENT YKNX-RELATED"/>
    <property type="match status" value="1"/>
</dbReference>
<dbReference type="Pfam" id="PF25967">
    <property type="entry name" value="RND-MFP_C"/>
    <property type="match status" value="1"/>
</dbReference>
<dbReference type="NCBIfam" id="TIGR01730">
    <property type="entry name" value="RND_mfp"/>
    <property type="match status" value="1"/>
</dbReference>
<keyword evidence="4" id="KW-1133">Transmembrane helix</keyword>
<name>A0A1E7Q2D2_9GAMM</name>
<dbReference type="RefSeq" id="WP_070047930.1">
    <property type="nucleotide sequence ID" value="NZ_CBCSDO010000001.1"/>
</dbReference>
<proteinExistence type="inferred from homology"/>
<keyword evidence="3" id="KW-0175">Coiled coil</keyword>
<dbReference type="AlphaFoldDB" id="A0A1E7Q2D2"/>
<dbReference type="SUPFAM" id="SSF111369">
    <property type="entry name" value="HlyD-like secretion proteins"/>
    <property type="match status" value="1"/>
</dbReference>
<dbReference type="GO" id="GO:0022857">
    <property type="term" value="F:transmembrane transporter activity"/>
    <property type="evidence" value="ECO:0007669"/>
    <property type="project" value="InterPro"/>
</dbReference>
<organism evidence="6 7">
    <name type="scientific">Rheinheimera salexigens</name>
    <dbReference type="NCBI Taxonomy" id="1628148"/>
    <lineage>
        <taxon>Bacteria</taxon>
        <taxon>Pseudomonadati</taxon>
        <taxon>Pseudomonadota</taxon>
        <taxon>Gammaproteobacteria</taxon>
        <taxon>Chromatiales</taxon>
        <taxon>Chromatiaceae</taxon>
        <taxon>Rheinheimera</taxon>
    </lineage>
</organism>
<comment type="similarity">
    <text evidence="2">Belongs to the membrane fusion protein (MFP) (TC 8.A.1) family.</text>
</comment>
<dbReference type="InterPro" id="IPR050465">
    <property type="entry name" value="UPF0194_transport"/>
</dbReference>
<feature type="domain" description="Multidrug resistance protein MdtA-like C-terminal permuted SH3" evidence="5">
    <location>
        <begin position="344"/>
        <end position="403"/>
    </location>
</feature>
<dbReference type="Gene3D" id="1.10.287.470">
    <property type="entry name" value="Helix hairpin bin"/>
    <property type="match status" value="1"/>
</dbReference>
<keyword evidence="7" id="KW-1185">Reference proteome</keyword>
<evidence type="ECO:0000256" key="4">
    <source>
        <dbReference type="SAM" id="Phobius"/>
    </source>
</evidence>
<dbReference type="STRING" id="1628148.BI198_01365"/>
<evidence type="ECO:0000256" key="2">
    <source>
        <dbReference type="ARBA" id="ARBA00009477"/>
    </source>
</evidence>
<keyword evidence="4" id="KW-0472">Membrane</keyword>
<dbReference type="Gene3D" id="2.40.50.100">
    <property type="match status" value="1"/>
</dbReference>
<sequence>MDKKLSRSTSHRILKPAIAIVVVITAVWFGITWQSNATTSVLLPISSVSTAVVKLQVLQESIALRANVLPQKTVFLDVIEGGRVEEKLAEQGQFVTKGQPLVRLSNTALQLDLISREAQVTEQMNFLRNTQMTIETNRLNLKRDVLDIEHQIRTLKRNLSQTEPLVKSGVLAKESLLNMQQDLSYQLQRLELTQQQQQQEEAIRQQQLSQLSESVQMLTKNLEFARLNVTNLLVRAPISGYLSEFNVEAGESKAPGSRMGQIDIPDRYKLVASVDEFYLNRVNLAMQATALLNQQEISLTLNRIDSRVINNQFQLEFNLPEVAEIKRGQSVNITLLLEQQQQTALVLPQGAYLADSAAKYVYVLNSKTAIAHKQAVTLGRQSANQIEIISGLNVGDQVITSGYRDFAQADTIQLQQ</sequence>
<protein>
    <submittedName>
        <fullName evidence="6">Efflux transporter periplasmic adaptor subunit</fullName>
    </submittedName>
</protein>
<dbReference type="PANTHER" id="PTHR32347:SF23">
    <property type="entry name" value="BLL5650 PROTEIN"/>
    <property type="match status" value="1"/>
</dbReference>
<dbReference type="GO" id="GO:0016020">
    <property type="term" value="C:membrane"/>
    <property type="evidence" value="ECO:0007669"/>
    <property type="project" value="InterPro"/>
</dbReference>
<evidence type="ECO:0000313" key="7">
    <source>
        <dbReference type="Proteomes" id="UP000242258"/>
    </source>
</evidence>
<dbReference type="Gene3D" id="2.40.30.170">
    <property type="match status" value="1"/>
</dbReference>
<evidence type="ECO:0000256" key="1">
    <source>
        <dbReference type="ARBA" id="ARBA00004196"/>
    </source>
</evidence>
<dbReference type="InterPro" id="IPR006143">
    <property type="entry name" value="RND_pump_MFP"/>
</dbReference>